<evidence type="ECO:0000313" key="3">
    <source>
        <dbReference type="Proteomes" id="UP000050465"/>
    </source>
</evidence>
<keyword evidence="1" id="KW-0812">Transmembrane</keyword>
<accession>A0A0P7YNX8</accession>
<protein>
    <submittedName>
        <fullName evidence="2">Uncharacterized protein</fullName>
    </submittedName>
</protein>
<keyword evidence="1" id="KW-1133">Transmembrane helix</keyword>
<comment type="caution">
    <text evidence="2">The sequence shown here is derived from an EMBL/GenBank/DDBJ whole genome shotgun (WGS) entry which is preliminary data.</text>
</comment>
<gene>
    <name evidence="2" type="ORF">HLUCCA11_23345</name>
</gene>
<feature type="transmembrane region" description="Helical" evidence="1">
    <location>
        <begin position="60"/>
        <end position="81"/>
    </location>
</feature>
<reference evidence="2 3" key="1">
    <citation type="submission" date="2015-09" db="EMBL/GenBank/DDBJ databases">
        <title>Identification and resolution of microdiversity through metagenomic sequencing of parallel consortia.</title>
        <authorList>
            <person name="Nelson W.C."/>
            <person name="Romine M.F."/>
            <person name="Lindemann S.R."/>
        </authorList>
    </citation>
    <scope>NUCLEOTIDE SEQUENCE [LARGE SCALE GENOMIC DNA]</scope>
    <source>
        <strain evidence="2">Ana</strain>
    </source>
</reference>
<dbReference type="Proteomes" id="UP000050465">
    <property type="component" value="Unassembled WGS sequence"/>
</dbReference>
<sequence>MYPFGKELLGIGLLALSIYAGFSKAPWWSIPLLALLFTAAYIQSKWYLWSTLFQQRQLKLFQSFLVTYLIQALVVSILYSIGWGAALLFG</sequence>
<name>A0A0P7YNX8_9CYAN</name>
<proteinExistence type="predicted"/>
<evidence type="ECO:0000256" key="1">
    <source>
        <dbReference type="SAM" id="Phobius"/>
    </source>
</evidence>
<dbReference type="EMBL" id="LJZR01000092">
    <property type="protein sequence ID" value="KPQ31619.1"/>
    <property type="molecule type" value="Genomic_DNA"/>
</dbReference>
<organism evidence="2 3">
    <name type="scientific">Phormidesmis priestleyi Ana</name>
    <dbReference type="NCBI Taxonomy" id="1666911"/>
    <lineage>
        <taxon>Bacteria</taxon>
        <taxon>Bacillati</taxon>
        <taxon>Cyanobacteriota</taxon>
        <taxon>Cyanophyceae</taxon>
        <taxon>Leptolyngbyales</taxon>
        <taxon>Leptolyngbyaceae</taxon>
        <taxon>Phormidesmis</taxon>
    </lineage>
</organism>
<keyword evidence="1" id="KW-0472">Membrane</keyword>
<dbReference type="AlphaFoldDB" id="A0A0P7YNX8"/>
<evidence type="ECO:0000313" key="2">
    <source>
        <dbReference type="EMBL" id="KPQ31619.1"/>
    </source>
</evidence>
<feature type="transmembrane region" description="Helical" evidence="1">
    <location>
        <begin position="30"/>
        <end position="48"/>
    </location>
</feature>